<dbReference type="Proteomes" id="UP000193387">
    <property type="component" value="Unassembled WGS sequence"/>
</dbReference>
<dbReference type="AlphaFoldDB" id="A0AAJ3NJZ9"/>
<dbReference type="EMBL" id="LQPR01000085">
    <property type="protein sequence ID" value="ORW63955.1"/>
    <property type="molecule type" value="Genomic_DNA"/>
</dbReference>
<gene>
    <name evidence="2" type="ORF">AWC23_27255</name>
</gene>
<accession>A0AAJ3NJZ9</accession>
<keyword evidence="3" id="KW-1185">Reference proteome</keyword>
<dbReference type="SUPFAM" id="SSF52980">
    <property type="entry name" value="Restriction endonuclease-like"/>
    <property type="match status" value="1"/>
</dbReference>
<evidence type="ECO:0000313" key="2">
    <source>
        <dbReference type="EMBL" id="ORW63955.1"/>
    </source>
</evidence>
<organism evidence="2 3">
    <name type="scientific">Mycobacterium saskatchewanense</name>
    <dbReference type="NCBI Taxonomy" id="220927"/>
    <lineage>
        <taxon>Bacteria</taxon>
        <taxon>Bacillati</taxon>
        <taxon>Actinomycetota</taxon>
        <taxon>Actinomycetes</taxon>
        <taxon>Mycobacteriales</taxon>
        <taxon>Mycobacteriaceae</taxon>
        <taxon>Mycobacterium</taxon>
        <taxon>Mycobacterium simiae complex</taxon>
    </lineage>
</organism>
<name>A0AAJ3NJZ9_9MYCO</name>
<dbReference type="RefSeq" id="WP_232069105.1">
    <property type="nucleotide sequence ID" value="NZ_AP022573.1"/>
</dbReference>
<evidence type="ECO:0000259" key="1">
    <source>
        <dbReference type="Pfam" id="PF04480"/>
    </source>
</evidence>
<dbReference type="InterPro" id="IPR007569">
    <property type="entry name" value="DUF559"/>
</dbReference>
<dbReference type="InterPro" id="IPR011335">
    <property type="entry name" value="Restrct_endonuc-II-like"/>
</dbReference>
<reference evidence="2 3" key="1">
    <citation type="submission" date="2016-01" db="EMBL/GenBank/DDBJ databases">
        <title>The new phylogeny of the genus Mycobacterium.</title>
        <authorList>
            <person name="Tarcisio F."/>
            <person name="Conor M."/>
            <person name="Antonella G."/>
            <person name="Elisabetta G."/>
            <person name="Giulia F.S."/>
            <person name="Sara T."/>
            <person name="Anna F."/>
            <person name="Clotilde B."/>
            <person name="Roberto B."/>
            <person name="Veronica D.S."/>
            <person name="Fabio R."/>
            <person name="Monica P."/>
            <person name="Olivier J."/>
            <person name="Enrico T."/>
            <person name="Nicola S."/>
        </authorList>
    </citation>
    <scope>NUCLEOTIDE SEQUENCE [LARGE SCALE GENOMIC DNA]</scope>
    <source>
        <strain evidence="2 3">DSM 44616</strain>
    </source>
</reference>
<dbReference type="Gene3D" id="3.40.960.10">
    <property type="entry name" value="VSR Endonuclease"/>
    <property type="match status" value="1"/>
</dbReference>
<feature type="domain" description="DUF559" evidence="1">
    <location>
        <begin position="9"/>
        <end position="64"/>
    </location>
</feature>
<sequence>MGWREWQAAVEYDGIQHWADRYQRSWDFERIALLEAAGWSVVRVSAEMLSRRPEAIIERVVTKLRQRGAFG</sequence>
<proteinExistence type="predicted"/>
<dbReference type="Pfam" id="PF04480">
    <property type="entry name" value="DUF559"/>
    <property type="match status" value="1"/>
</dbReference>
<comment type="caution">
    <text evidence="2">The sequence shown here is derived from an EMBL/GenBank/DDBJ whole genome shotgun (WGS) entry which is preliminary data.</text>
</comment>
<protein>
    <recommendedName>
        <fullName evidence="1">DUF559 domain-containing protein</fullName>
    </recommendedName>
</protein>
<evidence type="ECO:0000313" key="3">
    <source>
        <dbReference type="Proteomes" id="UP000193387"/>
    </source>
</evidence>